<dbReference type="RefSeq" id="WP_066431314.1">
    <property type="nucleotide sequence ID" value="NZ_LZRN01000006.1"/>
</dbReference>
<proteinExistence type="predicted"/>
<dbReference type="Proteomes" id="UP000248987">
    <property type="component" value="Unassembled WGS sequence"/>
</dbReference>
<protein>
    <recommendedName>
        <fullName evidence="3">DUF1835 domain-containing protein</fullName>
    </recommendedName>
</protein>
<name>A0A1A7R4X8_9FLAO</name>
<evidence type="ECO:0000313" key="2">
    <source>
        <dbReference type="Proteomes" id="UP000248987"/>
    </source>
</evidence>
<comment type="caution">
    <text evidence="1">The sequence shown here is derived from an EMBL/GenBank/DDBJ whole genome shotgun (WGS) entry which is preliminary data.</text>
</comment>
<dbReference type="AlphaFoldDB" id="A0A1A7R4X8"/>
<dbReference type="EMBL" id="QLLQ01000002">
    <property type="protein sequence ID" value="RAJ26651.1"/>
    <property type="molecule type" value="Genomic_DNA"/>
</dbReference>
<reference evidence="1 2" key="1">
    <citation type="submission" date="2018-06" db="EMBL/GenBank/DDBJ databases">
        <title>Genomic Encyclopedia of Archaeal and Bacterial Type Strains, Phase II (KMG-II): from individual species to whole genera.</title>
        <authorList>
            <person name="Goeker M."/>
        </authorList>
    </citation>
    <scope>NUCLEOTIDE SEQUENCE [LARGE SCALE GENOMIC DNA]</scope>
    <source>
        <strain evidence="1 2">DSM 12408</strain>
    </source>
</reference>
<gene>
    <name evidence="1" type="ORF">LX77_00906</name>
</gene>
<keyword evidence="2" id="KW-1185">Reference proteome</keyword>
<evidence type="ECO:0000313" key="1">
    <source>
        <dbReference type="EMBL" id="RAJ26651.1"/>
    </source>
</evidence>
<evidence type="ECO:0008006" key="3">
    <source>
        <dbReference type="Google" id="ProtNLM"/>
    </source>
</evidence>
<dbReference type="OrthoDB" id="127805at2"/>
<accession>A0A1A7R4X8</accession>
<dbReference type="STRING" id="49280.A9996_04305"/>
<organism evidence="1 2">
    <name type="scientific">Gelidibacter algens</name>
    <dbReference type="NCBI Taxonomy" id="49280"/>
    <lineage>
        <taxon>Bacteria</taxon>
        <taxon>Pseudomonadati</taxon>
        <taxon>Bacteroidota</taxon>
        <taxon>Flavobacteriia</taxon>
        <taxon>Flavobacteriales</taxon>
        <taxon>Flavobacteriaceae</taxon>
        <taxon>Gelidibacter</taxon>
    </lineage>
</organism>
<sequence length="309" mass="36518">MLPQTLHITNGNNLTDYLKDLHYEGHFLTWQEMLCEGPTIERIDSDKFFNLRKNFLLDFYDIEINEDELRQELDILNHTDQFQEIVLWFEYDLFCHINLIAILSLLHQKNVELPLYLVCSGRVKGEKELKSLTELKPEQLQEHYNNKIALSRRDSDLMHSLWQVYCGKDHNLFKPYIVQQSSFPYLSNCLKAHLERFPDSETGLSTLETHTLQMISDYKIKSKRHLLGYILNFQGYYGFGDMQINRMVDVLEIFFSKEGEQLVLNKKGYEAIEEQHDFSSEFNAPMIFGGVIKHDFKFSKIQNKLIKTN</sequence>